<evidence type="ECO:0000313" key="21">
    <source>
        <dbReference type="Proteomes" id="UP000466586"/>
    </source>
</evidence>
<keyword evidence="21" id="KW-1185">Reference proteome</keyword>
<dbReference type="Gene3D" id="3.40.50.2300">
    <property type="match status" value="1"/>
</dbReference>
<dbReference type="InterPro" id="IPR008207">
    <property type="entry name" value="Sig_transdc_His_kin_Hpt_dom"/>
</dbReference>
<dbReference type="InterPro" id="IPR036890">
    <property type="entry name" value="HATPase_C_sf"/>
</dbReference>
<dbReference type="EC" id="2.7.13.3" evidence="3"/>
<name>A0A7K1YBB0_9SPHI</name>
<keyword evidence="12 16" id="KW-0472">Membrane</keyword>
<dbReference type="PROSITE" id="PS50894">
    <property type="entry name" value="HPT"/>
    <property type="match status" value="1"/>
</dbReference>
<dbReference type="PROSITE" id="PS50109">
    <property type="entry name" value="HIS_KIN"/>
    <property type="match status" value="1"/>
</dbReference>
<dbReference type="InterPro" id="IPR036097">
    <property type="entry name" value="HisK_dim/P_sf"/>
</dbReference>
<evidence type="ECO:0000256" key="3">
    <source>
        <dbReference type="ARBA" id="ARBA00012438"/>
    </source>
</evidence>
<accession>A0A7K1YBB0</accession>
<dbReference type="SUPFAM" id="SSF55874">
    <property type="entry name" value="ATPase domain of HSP90 chaperone/DNA topoisomerase II/histidine kinase"/>
    <property type="match status" value="1"/>
</dbReference>
<keyword evidence="7" id="KW-0808">Transferase</keyword>
<evidence type="ECO:0000259" key="18">
    <source>
        <dbReference type="PROSITE" id="PS50110"/>
    </source>
</evidence>
<protein>
    <recommendedName>
        <fullName evidence="3">histidine kinase</fullName>
        <ecNumber evidence="3">2.7.13.3</ecNumber>
    </recommendedName>
</protein>
<dbReference type="Gene3D" id="1.10.287.130">
    <property type="match status" value="1"/>
</dbReference>
<organism evidence="20 21">
    <name type="scientific">Hufsiella arboris</name>
    <dbReference type="NCBI Taxonomy" id="2695275"/>
    <lineage>
        <taxon>Bacteria</taxon>
        <taxon>Pseudomonadati</taxon>
        <taxon>Bacteroidota</taxon>
        <taxon>Sphingobacteriia</taxon>
        <taxon>Sphingobacteriales</taxon>
        <taxon>Sphingobacteriaceae</taxon>
        <taxon>Hufsiella</taxon>
    </lineage>
</organism>
<keyword evidence="8 16" id="KW-0812">Transmembrane</keyword>
<evidence type="ECO:0000256" key="10">
    <source>
        <dbReference type="ARBA" id="ARBA00022840"/>
    </source>
</evidence>
<evidence type="ECO:0000313" key="20">
    <source>
        <dbReference type="EMBL" id="MXV51882.1"/>
    </source>
</evidence>
<dbReference type="InterPro" id="IPR011006">
    <property type="entry name" value="CheY-like_superfamily"/>
</dbReference>
<feature type="coiled-coil region" evidence="15">
    <location>
        <begin position="319"/>
        <end position="346"/>
    </location>
</feature>
<evidence type="ECO:0000256" key="11">
    <source>
        <dbReference type="ARBA" id="ARBA00022989"/>
    </source>
</evidence>
<dbReference type="InterPro" id="IPR004358">
    <property type="entry name" value="Sig_transdc_His_kin-like_C"/>
</dbReference>
<dbReference type="GO" id="GO:0000155">
    <property type="term" value="F:phosphorelay sensor kinase activity"/>
    <property type="evidence" value="ECO:0007669"/>
    <property type="project" value="InterPro"/>
</dbReference>
<dbReference type="SUPFAM" id="SSF47226">
    <property type="entry name" value="Histidine-containing phosphotransfer domain, HPT domain"/>
    <property type="match status" value="1"/>
</dbReference>
<keyword evidence="10" id="KW-0067">ATP-binding</keyword>
<evidence type="ECO:0000256" key="13">
    <source>
        <dbReference type="PROSITE-ProRule" id="PRU00110"/>
    </source>
</evidence>
<gene>
    <name evidence="20" type="ORF">GS399_12930</name>
</gene>
<dbReference type="SUPFAM" id="SSF47384">
    <property type="entry name" value="Homodimeric domain of signal transducing histidine kinase"/>
    <property type="match status" value="1"/>
</dbReference>
<evidence type="ECO:0000256" key="14">
    <source>
        <dbReference type="PROSITE-ProRule" id="PRU00169"/>
    </source>
</evidence>
<dbReference type="SMART" id="SM00388">
    <property type="entry name" value="HisKA"/>
    <property type="match status" value="1"/>
</dbReference>
<dbReference type="Pfam" id="PF02518">
    <property type="entry name" value="HATPase_c"/>
    <property type="match status" value="1"/>
</dbReference>
<dbReference type="FunFam" id="3.30.565.10:FF:000010">
    <property type="entry name" value="Sensor histidine kinase RcsC"/>
    <property type="match status" value="1"/>
</dbReference>
<feature type="domain" description="Response regulatory" evidence="18">
    <location>
        <begin position="592"/>
        <end position="706"/>
    </location>
</feature>
<keyword evidence="11 16" id="KW-1133">Transmembrane helix</keyword>
<dbReference type="Gene3D" id="3.30.565.10">
    <property type="entry name" value="Histidine kinase-like ATPase, C-terminal domain"/>
    <property type="match status" value="1"/>
</dbReference>
<keyword evidence="15" id="KW-0175">Coiled coil</keyword>
<dbReference type="PANTHER" id="PTHR43047">
    <property type="entry name" value="TWO-COMPONENT HISTIDINE PROTEIN KINASE"/>
    <property type="match status" value="1"/>
</dbReference>
<evidence type="ECO:0000256" key="8">
    <source>
        <dbReference type="ARBA" id="ARBA00022692"/>
    </source>
</evidence>
<evidence type="ECO:0000259" key="19">
    <source>
        <dbReference type="PROSITE" id="PS50894"/>
    </source>
</evidence>
<evidence type="ECO:0000256" key="6">
    <source>
        <dbReference type="ARBA" id="ARBA00022553"/>
    </source>
</evidence>
<dbReference type="GO" id="GO:0005886">
    <property type="term" value="C:plasma membrane"/>
    <property type="evidence" value="ECO:0007669"/>
    <property type="project" value="UniProtKB-SubCell"/>
</dbReference>
<dbReference type="SMART" id="SM00448">
    <property type="entry name" value="REC"/>
    <property type="match status" value="1"/>
</dbReference>
<evidence type="ECO:0000256" key="4">
    <source>
        <dbReference type="ARBA" id="ARBA00022475"/>
    </source>
</evidence>
<dbReference type="SMART" id="SM00387">
    <property type="entry name" value="HATPase_c"/>
    <property type="match status" value="1"/>
</dbReference>
<dbReference type="CDD" id="cd17546">
    <property type="entry name" value="REC_hyHK_CKI1_RcsC-like"/>
    <property type="match status" value="1"/>
</dbReference>
<dbReference type="Pfam" id="PF00512">
    <property type="entry name" value="HisKA"/>
    <property type="match status" value="1"/>
</dbReference>
<feature type="modified residue" description="4-aspartylphosphate" evidence="14">
    <location>
        <position position="640"/>
    </location>
</feature>
<keyword evidence="6 14" id="KW-0597">Phosphoprotein</keyword>
<evidence type="ECO:0000259" key="17">
    <source>
        <dbReference type="PROSITE" id="PS50109"/>
    </source>
</evidence>
<dbReference type="InterPro" id="IPR003661">
    <property type="entry name" value="HisK_dim/P_dom"/>
</dbReference>
<dbReference type="EMBL" id="WVHT01000005">
    <property type="protein sequence ID" value="MXV51882.1"/>
    <property type="molecule type" value="Genomic_DNA"/>
</dbReference>
<dbReference type="CDD" id="cd00082">
    <property type="entry name" value="HisKA"/>
    <property type="match status" value="1"/>
</dbReference>
<feature type="coiled-coil region" evidence="15">
    <location>
        <begin position="797"/>
        <end position="828"/>
    </location>
</feature>
<dbReference type="RefSeq" id="WP_160845052.1">
    <property type="nucleotide sequence ID" value="NZ_WVHT01000005.1"/>
</dbReference>
<keyword evidence="10" id="KW-0547">Nucleotide-binding</keyword>
<dbReference type="Gene3D" id="1.20.120.160">
    <property type="entry name" value="HPT domain"/>
    <property type="match status" value="1"/>
</dbReference>
<dbReference type="InterPro" id="IPR005467">
    <property type="entry name" value="His_kinase_dom"/>
</dbReference>
<feature type="transmembrane region" description="Helical" evidence="16">
    <location>
        <begin position="301"/>
        <end position="321"/>
    </location>
</feature>
<comment type="subcellular location">
    <subcellularLocation>
        <location evidence="2">Cell inner membrane</location>
        <topology evidence="2">Multi-pass membrane protein</topology>
    </subcellularLocation>
</comment>
<dbReference type="InterPro" id="IPR001789">
    <property type="entry name" value="Sig_transdc_resp-reg_receiver"/>
</dbReference>
<evidence type="ECO:0000256" key="2">
    <source>
        <dbReference type="ARBA" id="ARBA00004429"/>
    </source>
</evidence>
<dbReference type="InterPro" id="IPR036641">
    <property type="entry name" value="HPT_dom_sf"/>
</dbReference>
<dbReference type="InterPro" id="IPR003594">
    <property type="entry name" value="HATPase_dom"/>
</dbReference>
<evidence type="ECO:0000256" key="7">
    <source>
        <dbReference type="ARBA" id="ARBA00022679"/>
    </source>
</evidence>
<evidence type="ECO:0000256" key="12">
    <source>
        <dbReference type="ARBA" id="ARBA00023136"/>
    </source>
</evidence>
<dbReference type="SUPFAM" id="SSF52172">
    <property type="entry name" value="CheY-like"/>
    <property type="match status" value="1"/>
</dbReference>
<feature type="domain" description="Histidine kinase" evidence="17">
    <location>
        <begin position="353"/>
        <end position="569"/>
    </location>
</feature>
<dbReference type="Proteomes" id="UP000466586">
    <property type="component" value="Unassembled WGS sequence"/>
</dbReference>
<dbReference type="Pfam" id="PF00072">
    <property type="entry name" value="Response_reg"/>
    <property type="match status" value="1"/>
</dbReference>
<comment type="caution">
    <text evidence="20">The sequence shown here is derived from an EMBL/GenBank/DDBJ whole genome shotgun (WGS) entry which is preliminary data.</text>
</comment>
<dbReference type="AlphaFoldDB" id="A0A7K1YBB0"/>
<evidence type="ECO:0000256" key="9">
    <source>
        <dbReference type="ARBA" id="ARBA00022777"/>
    </source>
</evidence>
<sequence length="832" mass="94441">MRKSNKRLKGRSNITGKIILAFGVACVALFLAWKISRNVFSEILVTVKMISAPDQKLQMVRNLSTRITRLDQLQRTQALRNPNNYSAFLNESKQLRLTLDTLSNLYLSNQQQQSRINEMKRLLKERDKVFIDYVQQRKGLIDNKSLAREVQSVTRILSQSTAHPDSAVTTTEKKVSTTTVYPAETKDDRTFFGKIFGKKKKVASEQKIINEELNISQDTIASTKRDSMLEKAGQAINEIEMRQRLKSRLFASREAILLEAGNVLTGQMLGVLHQVEKEAIDQNLKNNQFASNSVNEGIKRINYIIIGFLGLTVIFLYMIMADIMRNKRYRKELEKAKEEAEYHSAAKQRFLSNMSHEIRTPLQSIIGYSEQLKKANGEGNGGVNAIYHSSVHLLQIVNEVLDYSRIISGKVKFTEKPFNMLALLDEVITVFDLQVKAKSLELFTEYNLPKQVWVIGDSFRLKQILFNLLGNALKFTNKGRITLRVSAKKNGGIMHFNFEVEDTGIGIAENKMKTIFNEFEQENSDGKQTGTGLGLSIIKELIERQQGRIYVSSKQGSWTRFKFYLAFAITSALANDEKSVKSQKIAKPSGKKIWIVDDDRFILDLCSMILNRNKISHNTFQTAQSLLDSDFGPADIIFLDLRMPDMDGFELCSVLRKKLPETTEIYALTAQVMPEEQSAILNAGFNGVLMKPFTESEILHIINLTDKGDIPAVDKSMIDISLVDKMTFGDKDQTVFVLGRFVFDCAKDAEELEKLISLKDHDRVALVVHRIAGRLGQFGARDLASLFREAELRLRTRQSIDEELKSELNQLNEKLQNLTSEVDQYLVAHVAV</sequence>
<evidence type="ECO:0000256" key="15">
    <source>
        <dbReference type="SAM" id="Coils"/>
    </source>
</evidence>
<dbReference type="Pfam" id="PF01627">
    <property type="entry name" value="Hpt"/>
    <property type="match status" value="1"/>
</dbReference>
<keyword evidence="5" id="KW-0997">Cell inner membrane</keyword>
<evidence type="ECO:0000256" key="16">
    <source>
        <dbReference type="SAM" id="Phobius"/>
    </source>
</evidence>
<evidence type="ECO:0000256" key="1">
    <source>
        <dbReference type="ARBA" id="ARBA00000085"/>
    </source>
</evidence>
<dbReference type="PRINTS" id="PR00344">
    <property type="entry name" value="BCTRLSENSOR"/>
</dbReference>
<reference evidence="20 21" key="1">
    <citation type="submission" date="2019-11" db="EMBL/GenBank/DDBJ databases">
        <title>Pedobacter sp. HMF7647 Genome sequencing and assembly.</title>
        <authorList>
            <person name="Kang H."/>
            <person name="Kim H."/>
            <person name="Joh K."/>
        </authorList>
    </citation>
    <scope>NUCLEOTIDE SEQUENCE [LARGE SCALE GENOMIC DNA]</scope>
    <source>
        <strain evidence="20 21">HMF7647</strain>
    </source>
</reference>
<dbReference type="PROSITE" id="PS50110">
    <property type="entry name" value="RESPONSE_REGULATORY"/>
    <property type="match status" value="1"/>
</dbReference>
<feature type="domain" description="HPt" evidence="19">
    <location>
        <begin position="730"/>
        <end position="825"/>
    </location>
</feature>
<comment type="catalytic activity">
    <reaction evidence="1">
        <text>ATP + protein L-histidine = ADP + protein N-phospho-L-histidine.</text>
        <dbReference type="EC" id="2.7.13.3"/>
    </reaction>
</comment>
<feature type="modified residue" description="Phosphohistidine" evidence="13">
    <location>
        <position position="769"/>
    </location>
</feature>
<keyword evidence="9" id="KW-0418">Kinase</keyword>
<evidence type="ECO:0000256" key="5">
    <source>
        <dbReference type="ARBA" id="ARBA00022519"/>
    </source>
</evidence>
<proteinExistence type="predicted"/>
<keyword evidence="4" id="KW-1003">Cell membrane</keyword>